<accession>A0A6I6UWR7</accession>
<keyword evidence="1" id="KW-0472">Membrane</keyword>
<dbReference type="Proteomes" id="UP000465062">
    <property type="component" value="Chromosome"/>
</dbReference>
<gene>
    <name evidence="2" type="ORF">FHE72_21655</name>
</gene>
<dbReference type="EMBL" id="CP047394">
    <property type="protein sequence ID" value="QHE63300.1"/>
    <property type="molecule type" value="Genomic_DNA"/>
</dbReference>
<keyword evidence="1" id="KW-0812">Transmembrane</keyword>
<feature type="transmembrane region" description="Helical" evidence="1">
    <location>
        <begin position="39"/>
        <end position="60"/>
    </location>
</feature>
<reference evidence="2 3" key="1">
    <citation type="submission" date="2019-06" db="EMBL/GenBank/DDBJ databases">
        <title>An operon consisting of a P-type ATPase gene and a transcriptional regular gene given the different cadmium resistance in Bacillus vietamensis 151-6 and Bacillus marisflavi 151-25.</title>
        <authorList>
            <person name="Yu X."/>
        </authorList>
    </citation>
    <scope>NUCLEOTIDE SEQUENCE [LARGE SCALE GENOMIC DNA]</scope>
    <source>
        <strain evidence="2 3">151-6</strain>
    </source>
</reference>
<dbReference type="AlphaFoldDB" id="A0A6I6UWR7"/>
<name>A0A6I6UWR7_9BACI</name>
<evidence type="ECO:0000256" key="1">
    <source>
        <dbReference type="SAM" id="Phobius"/>
    </source>
</evidence>
<sequence length="62" mass="6051">MSALGLLVSKLGLSESVAFGVVAALTTGGASLVAALYPFLAPFVLTLRGILAIAGTGAVIGY</sequence>
<evidence type="ECO:0000313" key="3">
    <source>
        <dbReference type="Proteomes" id="UP000465062"/>
    </source>
</evidence>
<dbReference type="RefSeq" id="WP_159362979.1">
    <property type="nucleotide sequence ID" value="NZ_CP047394.1"/>
</dbReference>
<evidence type="ECO:0008006" key="4">
    <source>
        <dbReference type="Google" id="ProtNLM"/>
    </source>
</evidence>
<proteinExistence type="predicted"/>
<keyword evidence="1" id="KW-1133">Transmembrane helix</keyword>
<protein>
    <recommendedName>
        <fullName evidence="4">MFS transporter</fullName>
    </recommendedName>
</protein>
<dbReference type="KEGG" id="bvq:FHE72_21655"/>
<organism evidence="2 3">
    <name type="scientific">Rossellomorea vietnamensis</name>
    <dbReference type="NCBI Taxonomy" id="218284"/>
    <lineage>
        <taxon>Bacteria</taxon>
        <taxon>Bacillati</taxon>
        <taxon>Bacillota</taxon>
        <taxon>Bacilli</taxon>
        <taxon>Bacillales</taxon>
        <taxon>Bacillaceae</taxon>
        <taxon>Rossellomorea</taxon>
    </lineage>
</organism>
<evidence type="ECO:0000313" key="2">
    <source>
        <dbReference type="EMBL" id="QHE63300.1"/>
    </source>
</evidence>